<evidence type="ECO:0000256" key="3">
    <source>
        <dbReference type="ARBA" id="ARBA00022722"/>
    </source>
</evidence>
<evidence type="ECO:0000256" key="4">
    <source>
        <dbReference type="ARBA" id="ARBA00022759"/>
    </source>
</evidence>
<dbReference type="PROSITE" id="PS00141">
    <property type="entry name" value="ASP_PROTEASE"/>
    <property type="match status" value="1"/>
</dbReference>
<accession>A0ABY6KBA7</accession>
<dbReference type="Gene3D" id="3.30.70.270">
    <property type="match status" value="1"/>
</dbReference>
<feature type="coiled-coil region" evidence="7">
    <location>
        <begin position="1598"/>
        <end position="1625"/>
    </location>
</feature>
<dbReference type="InterPro" id="IPR001969">
    <property type="entry name" value="Aspartic_peptidase_AS"/>
</dbReference>
<feature type="domain" description="Integrase catalytic" evidence="9">
    <location>
        <begin position="2957"/>
        <end position="3147"/>
    </location>
</feature>
<dbReference type="Gene3D" id="3.10.10.10">
    <property type="entry name" value="HIV Type 1 Reverse Transcriptase, subunit A, domain 1"/>
    <property type="match status" value="1"/>
</dbReference>
<protein>
    <recommendedName>
        <fullName evidence="9">Integrase catalytic domain-containing protein</fullName>
    </recommendedName>
</protein>
<dbReference type="SUPFAM" id="SSF53098">
    <property type="entry name" value="Ribonuclease H-like"/>
    <property type="match status" value="2"/>
</dbReference>
<evidence type="ECO:0000256" key="6">
    <source>
        <dbReference type="ARBA" id="ARBA00022918"/>
    </source>
</evidence>
<dbReference type="InterPro" id="IPR012337">
    <property type="entry name" value="RNaseH-like_sf"/>
</dbReference>
<reference evidence="10 11" key="1">
    <citation type="submission" date="2022-01" db="EMBL/GenBank/DDBJ databases">
        <title>A chromosomal length assembly of Cordylochernes scorpioides.</title>
        <authorList>
            <person name="Zeh D."/>
            <person name="Zeh J."/>
        </authorList>
    </citation>
    <scope>NUCLEOTIDE SEQUENCE [LARGE SCALE GENOMIC DNA]</scope>
    <source>
        <strain evidence="10">IN4F17</strain>
        <tissue evidence="10">Whole Body</tissue>
    </source>
</reference>
<evidence type="ECO:0000256" key="7">
    <source>
        <dbReference type="SAM" id="Coils"/>
    </source>
</evidence>
<dbReference type="EMBL" id="CP092866">
    <property type="protein sequence ID" value="UYV66079.1"/>
    <property type="molecule type" value="Genomic_DNA"/>
</dbReference>
<dbReference type="InterPro" id="IPR036397">
    <property type="entry name" value="RNaseH_sf"/>
</dbReference>
<sequence length="3269" mass="375670">MSKRTNSDIPIFKIYVEEFNTYANQFDEICQQRNLRRLKLYHTNIAELFKTIKETYYQIVRSSAVETSETLFKEYIDVKNRSENFVFQIEEILEVENVSQPVKSEQSVISNVKLPKFNLPVFSGEMSQWLSFKDLFLVTIDKNTTLSDIQKLQYLHSSLKGDAARIIKGFPITENNYNQAWKTLIERYDNKRVIIFSQLDKIFKIKLYKISTSKAMYELLDICNESLRNLETIGLERNEMVDIMLIHFLQKKLDTPIRQQWELSYDNQELPSYQRFISFLAKQAQSLMNTMKDTTSKENLNKRIYTYNINVGFKNCLLCKLRHKLNQCNEFRQMSIQNRIGYVKQNQLCSNCLRGNHSVEICKITNRCFHCNRNHHTLLHVISSPPRQRESSSVQSTSPKSVQPSNVPSTSTSCCLSGADGSIQILLSTAIIHIQDVNEEDQICRALLDNGSQRSLITEKCAAKLGIPIRRKRIAVGGLGDQLVESSLGEVLIRFSSHFDHQAFETTALVLTKLTNNIPSFTVKKINYSHMKGLILADPSYFKSREIDVILGSDIPDLVVFNLIQEGRRNGNENEPSAIHSKLGWLVYGPTSVSERQSFRNMAHFSSELESEDLIKRFWELESIPLEEIPTKEEKDCESHYLKNVVRDESGRYIVRLPFKESAEKLGQSKSIAISRFLNLEKRLEQNENIYVQYKQFMNEYIRLGHMQASCSLQTEPKYYIPHHCILKAQPNKLRVVFDASTKTTTQISLNDLLHVGPKLQNNIFSILLKFRTNSVALVADIEKMYRQIRLHPDDIKYQTILWRDRKDLELQEYNLLTVTYGLACAHTWQFELYIRLPMRKESGVNVLGIQWDPSYDTLNISCKSGPADIKSKRQIVSAIARIYDPCGWLSPTTVVLKLLLQELWKLKIGWDEDIPASIQRKWNTFEREMKHFQQISIPRCIFQRNLLISNMQMHGFCDSSELAYSAVCYLRITYENNQIETILLTAKTKVAPIKKITIPRLELCAALMLAQLQSQTTQALPFNIDEQFYWTDSKIVLPWITSESKKWQIFVANRVAKFQDLTAAHSWQYISGKQNPADLATRGILPSCLINSKLWWHGPVWLTLDGSENIPSFTIDHSMGLEERSVLLHATIAEPCPEFLSKYSSVTKLLRRCEFTPEINACIKNIPLPRKGRLISLNIFIDSQGILRVGGRLRHSDLDIDQKHPMLIPKDHFVTKLIVLHYHLNNLHSGTQLTLSLIRNKFWIPSGRNLIKRVLNQCLVCLKSKSKAIHQIMGDLPKKRLLPGRPFEKIGIDLAGPIQAKPMLKRSKVIFKFYIVLFVCFTTKAIQLEISSDLTAETFLAALKRFISRRGRPTDIYSDNANNFKGASNILKERWKLFKAANIQDLSAIESINWHFIPPSAPNFGGLWEAGIKSVKTILSKTMKSRLLNYEELLTLLAQIEACLNSRPLTFVSNDPNDLTALTPGHFLIGNAMRHDAESDHSTLNLRSRWDLIQPQRDYFWNRWSCEYLHQLQERRKWRTSHPDVNIGDLVMLKEQNKPLQWKLARIVQIFPGEDDHVRVVLLRTPKGLLKRPINKICPLPYRDVDSIIQAGETIRLEIMGEELKEIKEKIETLYDELFSLDEVDIDKESEAYDGSMNKIGSLRVKIENERKLKEKLADIKPNGSQANIKLPQFDLPIYDGDIGKWINFKELFLTTIDAHPGLTNIQKLQYLNSAVKGEAARLIRGFPLLSENYGQAWSTLLSRYDNPRELAYAQVSKIFSLRAIKNPSAKCLHEFMDVCNEAIRNLETLELKRNQLVDVILVHFLQQKLSENLRLDWELSMDNTLPSYDKFIAFISRHARSMSCAVKECSKREETTGSRFPKCQSYGMLIEKSDTCILCKSGHHPLYMCNLFCKMPLKEKLNVVKGHKLCFNCLGKGHFSWNCRLNQRCKVCKGKHHTMIHYDKPSTEGASAQVENTTPKEHESAINLTNTQQANCNDSHVLLATARIKIKNGLGKLCTCRALLDSGSQVTMITKGCCERLGLVQRKSDRMIIGVGNTPVQHSSSTVGVTFCPLNNSEEFSVEAVVTGVLTSEIPNFRLKDPNWPTLKNLKLADPEFYIQAPIDMILGADIYTELMLNGSISIGEGLPMAINTRLGWVLLGKLMGTSESNTEVCNLSLQSEPELEFVMKRFWEIESVPSPDLCTQDEDCERLFSNNHGRDSHGRYWVKLPFRQHRPLLGESREKALRRFLSLEGKLCKNVKLYDQYRGFMKEYEHLNHMERVPIAEVKRELCRCYYMPHHPVIREQSTTTKMRVVFDASAKSENNVSLNQVLHKGPKIQQDVFFILLRFRTYPVAITADIEKMYRQIRIHPEDADYQRILWRPSPEEPVVDYRLLTVTYGTTSAPFLAMRTLQQLAEDEGQNYPEASRVTLNDFYVDDLLTGAQTIAETKELIDQLKDLMKKGGFHLRKWNSNCHEIVSHVEEINEERKINLEKGAISKILGIVWDHVQDTFRVNITLPEEVVTKRDLLSNIARIFDPLGFLSPTTVALKIIMQELWRSGTGWDEHIPNEIKERWNNFRAELLKLGELGIPRYVWACEGDRDVQLHGFCDASSVAYSAVCYLRTVSLDVQVHISMLAAKTRVAPCKSLTLPRLELCAALLLSQLYRSVVDSLKIDIGRAYLWSDSQISLSWIKSDPSRWKTFIHNRVVKIQQLSDRNSWRHVSGKDNPADCASRGIMPAALSGHTLWWQGPTWLKDNNFVQNQDNCYGRECHEEEKVALACQSRVSVCPEVVTKYSTFNKTRRIIAWCLRFITNCRVSLKKREIGTLSKKELENAVIRIIGWIQEDEFGEEMQDLRNTGHASRKSRILQLNPFIDATGMLRVGGRIQFANVGPDQKFPLLLPKNHHFTKLIILHFHTRYLHAGPQLVLSLIRNSYWIMGGRDIVRRIIKQCITCFRFRAKTAVQIMGNLPADRVNPSRPFAKTGVDLAGPYELKPSLTRSKGTIKCYVILFVCFSVKAIHLEMVTSLSTSSFIAALRRFISRRGKPSKIYSDNGTNFKGTESFMKKQYKIMNSKETKDFLAEEFIEWHFIPPSAPHFGGLWEANIKCLKGHLSKVIKSSLLNSEEFITLLCQVEACLNSRPLVELSPDPNDLRALTPGHFLIGSPLIEDPRLQNYEQGDLRSRWNLVQSLRNSFWSRWTREYINSLQQRNKWRLSQDNLKPNQLVLIKEDNLPPLKWRLARILEVYPGSDQKVRVAQVRAATGVYLRPITKLAPLPFKSEPGFSGRG</sequence>
<keyword evidence="11" id="KW-1185">Reference proteome</keyword>
<feature type="domain" description="Integrase catalytic" evidence="9">
    <location>
        <begin position="1283"/>
        <end position="1473"/>
    </location>
</feature>
<feature type="non-terminal residue" evidence="10">
    <location>
        <position position="1"/>
    </location>
</feature>
<dbReference type="InterPro" id="IPR041588">
    <property type="entry name" value="Integrase_H2C2"/>
</dbReference>
<dbReference type="PROSITE" id="PS50994">
    <property type="entry name" value="INTEGRASE"/>
    <property type="match status" value="2"/>
</dbReference>
<evidence type="ECO:0000256" key="8">
    <source>
        <dbReference type="SAM" id="MobiDB-lite"/>
    </source>
</evidence>
<dbReference type="PANTHER" id="PTHR47331">
    <property type="entry name" value="PHD-TYPE DOMAIN-CONTAINING PROTEIN"/>
    <property type="match status" value="1"/>
</dbReference>
<dbReference type="Gene3D" id="3.30.420.10">
    <property type="entry name" value="Ribonuclease H-like superfamily/Ribonuclease H"/>
    <property type="match status" value="2"/>
</dbReference>
<dbReference type="Proteomes" id="UP001235939">
    <property type="component" value="Chromosome 04"/>
</dbReference>
<dbReference type="SUPFAM" id="SSF50630">
    <property type="entry name" value="Acid proteases"/>
    <property type="match status" value="1"/>
</dbReference>
<dbReference type="SUPFAM" id="SSF56672">
    <property type="entry name" value="DNA/RNA polymerases"/>
    <property type="match status" value="2"/>
</dbReference>
<evidence type="ECO:0000256" key="2">
    <source>
        <dbReference type="ARBA" id="ARBA00022695"/>
    </source>
</evidence>
<keyword evidence="6" id="KW-0695">RNA-directed DNA polymerase</keyword>
<dbReference type="InterPro" id="IPR043128">
    <property type="entry name" value="Rev_trsase/Diguanyl_cyclase"/>
</dbReference>
<evidence type="ECO:0000256" key="5">
    <source>
        <dbReference type="ARBA" id="ARBA00022801"/>
    </source>
</evidence>
<dbReference type="InterPro" id="IPR043502">
    <property type="entry name" value="DNA/RNA_pol_sf"/>
</dbReference>
<dbReference type="Pfam" id="PF18701">
    <property type="entry name" value="DUF5641"/>
    <property type="match status" value="2"/>
</dbReference>
<evidence type="ECO:0000313" key="11">
    <source>
        <dbReference type="Proteomes" id="UP001235939"/>
    </source>
</evidence>
<keyword evidence="3" id="KW-0540">Nuclease</keyword>
<dbReference type="CDD" id="cd01644">
    <property type="entry name" value="RT_pepA17"/>
    <property type="match status" value="1"/>
</dbReference>
<dbReference type="InterPro" id="IPR001584">
    <property type="entry name" value="Integrase_cat-core"/>
</dbReference>
<feature type="region of interest" description="Disordered" evidence="8">
    <location>
        <begin position="383"/>
        <end position="409"/>
    </location>
</feature>
<dbReference type="InterPro" id="IPR001878">
    <property type="entry name" value="Znf_CCHC"/>
</dbReference>
<keyword evidence="5" id="KW-0378">Hydrolase</keyword>
<dbReference type="InterPro" id="IPR008042">
    <property type="entry name" value="Retrotrans_Pao"/>
</dbReference>
<dbReference type="Pfam" id="PF17921">
    <property type="entry name" value="Integrase_H2C2"/>
    <property type="match status" value="2"/>
</dbReference>
<dbReference type="Gene3D" id="1.10.340.70">
    <property type="match status" value="1"/>
</dbReference>
<keyword evidence="1" id="KW-0808">Transferase</keyword>
<gene>
    <name evidence="10" type="ORF">LAZ67_4000073</name>
</gene>
<proteinExistence type="predicted"/>
<dbReference type="Pfam" id="PF03564">
    <property type="entry name" value="DUF1759"/>
    <property type="match status" value="2"/>
</dbReference>
<dbReference type="InterPro" id="IPR040676">
    <property type="entry name" value="DUF5641"/>
</dbReference>
<evidence type="ECO:0000256" key="1">
    <source>
        <dbReference type="ARBA" id="ARBA00022679"/>
    </source>
</evidence>
<dbReference type="InterPro" id="IPR021109">
    <property type="entry name" value="Peptidase_aspartic_dom_sf"/>
</dbReference>
<dbReference type="PANTHER" id="PTHR47331:SF1">
    <property type="entry name" value="GAG-LIKE PROTEIN"/>
    <property type="match status" value="1"/>
</dbReference>
<evidence type="ECO:0000259" key="9">
    <source>
        <dbReference type="PROSITE" id="PS50994"/>
    </source>
</evidence>
<name>A0ABY6KBA7_9ARAC</name>
<keyword evidence="7" id="KW-0175">Coiled coil</keyword>
<dbReference type="InterPro" id="IPR005312">
    <property type="entry name" value="DUF1759"/>
</dbReference>
<dbReference type="Pfam" id="PF05380">
    <property type="entry name" value="Peptidase_A17"/>
    <property type="match status" value="2"/>
</dbReference>
<dbReference type="CDD" id="cd00303">
    <property type="entry name" value="retropepsin_like"/>
    <property type="match status" value="2"/>
</dbReference>
<organism evidence="10 11">
    <name type="scientific">Cordylochernes scorpioides</name>
    <dbReference type="NCBI Taxonomy" id="51811"/>
    <lineage>
        <taxon>Eukaryota</taxon>
        <taxon>Metazoa</taxon>
        <taxon>Ecdysozoa</taxon>
        <taxon>Arthropoda</taxon>
        <taxon>Chelicerata</taxon>
        <taxon>Arachnida</taxon>
        <taxon>Pseudoscorpiones</taxon>
        <taxon>Cheliferoidea</taxon>
        <taxon>Chernetidae</taxon>
        <taxon>Cordylochernes</taxon>
    </lineage>
</organism>
<dbReference type="SMART" id="SM00343">
    <property type="entry name" value="ZnF_C2HC"/>
    <property type="match status" value="2"/>
</dbReference>
<keyword evidence="4" id="KW-0255">Endonuclease</keyword>
<dbReference type="Gene3D" id="2.40.70.10">
    <property type="entry name" value="Acid Proteases"/>
    <property type="match status" value="2"/>
</dbReference>
<evidence type="ECO:0000313" key="10">
    <source>
        <dbReference type="EMBL" id="UYV66079.1"/>
    </source>
</evidence>
<feature type="coiled-coil region" evidence="7">
    <location>
        <begin position="1774"/>
        <end position="1801"/>
    </location>
</feature>
<keyword evidence="2" id="KW-0548">Nucleotidyltransferase</keyword>
<feature type="compositionally biased region" description="Low complexity" evidence="8">
    <location>
        <begin position="391"/>
        <end position="405"/>
    </location>
</feature>